<gene>
    <name evidence="1" type="ORF">F0L16_08280</name>
</gene>
<dbReference type="Proteomes" id="UP000322184">
    <property type="component" value="Unassembled WGS sequence"/>
</dbReference>
<name>A0A5B0WYY7_9GAMM</name>
<reference evidence="1 2" key="1">
    <citation type="submission" date="2019-09" db="EMBL/GenBank/DDBJ databases">
        <title>Whole genome sequence of Photorhabdus heterorhabditis strain ETL (Enterobacteriales: Enterobacteriaceae) a bacterial symbiont of Heterorhabditis zealandica strain ETL (Rhabditida: Heterorhabditidae).</title>
        <authorList>
            <person name="Lulamba T.E."/>
            <person name="Serepa-Dlamini M.H."/>
        </authorList>
    </citation>
    <scope>NUCLEOTIDE SEQUENCE [LARGE SCALE GENOMIC DNA]</scope>
    <source>
        <strain evidence="1 2">ETL</strain>
    </source>
</reference>
<dbReference type="RefSeq" id="WP_149616570.1">
    <property type="nucleotide sequence ID" value="NZ_CAWPFF010000013.1"/>
</dbReference>
<dbReference type="AlphaFoldDB" id="A0A5B0WYY7"/>
<accession>A0A5B0WYY7</accession>
<comment type="caution">
    <text evidence="1">The sequence shown here is derived from an EMBL/GenBank/DDBJ whole genome shotgun (WGS) entry which is preliminary data.</text>
</comment>
<dbReference type="InterPro" id="IPR029058">
    <property type="entry name" value="AB_hydrolase_fold"/>
</dbReference>
<sequence length="531" mass="57739">MFTNRVTMLHLLCESTFDKTFKKVNEAGKVKISCLEKLIKGMKNFPDNISLQYYKNITKSVEEFKRQNSDIFKLKDKKITETLKQAEKKLFPKARNEKTLLNQNIQIGAAKLSSTERCIQELTDKRHHNVHHHLASHYTSTGLDTKVSLGKVLTTTLKYLTLNAPARRIGTAIQRGYDSHAQSAKGKARYWTGAIIKGLANIMGGASSVISGAISVGVAGVKNLAEFTGRLLVSSALGLAGAVMKGISYLPPSVSDRLQARMRAEKWLNTAKVFIKPAFVAKAEQEPLNVAEARAVMDTARLARISCSSSYRDMPTGYSHATLADIPSSILARREDGSGGTGKKLTLRVRPGKGKNDPLILKGDAWSALKVAVYKRDDTVVLSFVGTQPTKRPGTIKSDVCAALGIKDSAFQDADRLVKAFTKQYGNKVEVLGHSLGGGLAQYAGIKHGIKVTVFNSMGLHVGLRDRLADKLDSANVTHINTSNDPLSQKVEHGIWGLDACSQVGKRYVIEHSGGHRMESVTAGLEALLAS</sequence>
<protein>
    <submittedName>
        <fullName evidence="1">Phospholipase</fullName>
    </submittedName>
</protein>
<dbReference type="CDD" id="cd00741">
    <property type="entry name" value="Lipase"/>
    <property type="match status" value="1"/>
</dbReference>
<dbReference type="SUPFAM" id="SSF53474">
    <property type="entry name" value="alpha/beta-Hydrolases"/>
    <property type="match status" value="1"/>
</dbReference>
<organism evidence="1 2">
    <name type="scientific">Photorhabdus heterorhabditis</name>
    <dbReference type="NCBI Taxonomy" id="880156"/>
    <lineage>
        <taxon>Bacteria</taxon>
        <taxon>Pseudomonadati</taxon>
        <taxon>Pseudomonadota</taxon>
        <taxon>Gammaproteobacteria</taxon>
        <taxon>Enterobacterales</taxon>
        <taxon>Morganellaceae</taxon>
        <taxon>Photorhabdus</taxon>
    </lineage>
</organism>
<evidence type="ECO:0000313" key="2">
    <source>
        <dbReference type="Proteomes" id="UP000322184"/>
    </source>
</evidence>
<dbReference type="Pfam" id="PF26363">
    <property type="entry name" value="Phospholipase-like"/>
    <property type="match status" value="1"/>
</dbReference>
<dbReference type="EMBL" id="VTUW01000011">
    <property type="protein sequence ID" value="KAA1192304.1"/>
    <property type="molecule type" value="Genomic_DNA"/>
</dbReference>
<evidence type="ECO:0000313" key="1">
    <source>
        <dbReference type="EMBL" id="KAA1192304.1"/>
    </source>
</evidence>
<proteinExistence type="predicted"/>
<dbReference type="Gene3D" id="3.40.50.1820">
    <property type="entry name" value="alpha/beta hydrolase"/>
    <property type="match status" value="1"/>
</dbReference>